<accession>A0ABN3RP41</accession>
<dbReference type="InterPro" id="IPR046373">
    <property type="entry name" value="Acyl-CoA_Oxase/DH_mid-dom_sf"/>
</dbReference>
<feature type="domain" description="Acyl-CoA dehydrogenase/oxidase C-terminal" evidence="6">
    <location>
        <begin position="222"/>
        <end position="370"/>
    </location>
</feature>
<comment type="cofactor">
    <cofactor evidence="1">
        <name>FAD</name>
        <dbReference type="ChEBI" id="CHEBI:57692"/>
    </cofactor>
</comment>
<dbReference type="InterPro" id="IPR037069">
    <property type="entry name" value="AcylCoA_DH/ox_N_sf"/>
</dbReference>
<comment type="caution">
    <text evidence="8">The sequence shown here is derived from an EMBL/GenBank/DDBJ whole genome shotgun (WGS) entry which is preliminary data.</text>
</comment>
<dbReference type="PANTHER" id="PTHR43884:SF20">
    <property type="entry name" value="ACYL-COA DEHYDROGENASE FADE28"/>
    <property type="match status" value="1"/>
</dbReference>
<dbReference type="Pfam" id="PF02771">
    <property type="entry name" value="Acyl-CoA_dh_N"/>
    <property type="match status" value="1"/>
</dbReference>
<dbReference type="InterPro" id="IPR009100">
    <property type="entry name" value="AcylCoA_DH/oxidase_NM_dom_sf"/>
</dbReference>
<dbReference type="PANTHER" id="PTHR43884">
    <property type="entry name" value="ACYL-COA DEHYDROGENASE"/>
    <property type="match status" value="1"/>
</dbReference>
<evidence type="ECO:0000256" key="1">
    <source>
        <dbReference type="ARBA" id="ARBA00001974"/>
    </source>
</evidence>
<dbReference type="InterPro" id="IPR009075">
    <property type="entry name" value="AcylCo_DH/oxidase_C"/>
</dbReference>
<dbReference type="Pfam" id="PF00441">
    <property type="entry name" value="Acyl-CoA_dh_1"/>
    <property type="match status" value="1"/>
</dbReference>
<dbReference type="RefSeq" id="WP_344575129.1">
    <property type="nucleotide sequence ID" value="NZ_BAAARK010000006.1"/>
</dbReference>
<evidence type="ECO:0000259" key="7">
    <source>
        <dbReference type="Pfam" id="PF02771"/>
    </source>
</evidence>
<dbReference type="InterPro" id="IPR036250">
    <property type="entry name" value="AcylCo_DH-like_C"/>
</dbReference>
<evidence type="ECO:0000256" key="2">
    <source>
        <dbReference type="ARBA" id="ARBA00009347"/>
    </source>
</evidence>
<comment type="similarity">
    <text evidence="2">Belongs to the acyl-CoA dehydrogenase family.</text>
</comment>
<dbReference type="EMBL" id="BAAARK010000006">
    <property type="protein sequence ID" value="GAA2657234.1"/>
    <property type="molecule type" value="Genomic_DNA"/>
</dbReference>
<evidence type="ECO:0000313" key="9">
    <source>
        <dbReference type="Proteomes" id="UP001500994"/>
    </source>
</evidence>
<dbReference type="Gene3D" id="1.10.540.10">
    <property type="entry name" value="Acyl-CoA dehydrogenase/oxidase, N-terminal domain"/>
    <property type="match status" value="1"/>
</dbReference>
<dbReference type="Gene3D" id="1.20.140.10">
    <property type="entry name" value="Butyryl-CoA Dehydrogenase, subunit A, domain 3"/>
    <property type="match status" value="1"/>
</dbReference>
<organism evidence="8 9">
    <name type="scientific">Streptomyces lunalinharesii</name>
    <dbReference type="NCBI Taxonomy" id="333384"/>
    <lineage>
        <taxon>Bacteria</taxon>
        <taxon>Bacillati</taxon>
        <taxon>Actinomycetota</taxon>
        <taxon>Actinomycetes</taxon>
        <taxon>Kitasatosporales</taxon>
        <taxon>Streptomycetaceae</taxon>
        <taxon>Streptomyces</taxon>
    </lineage>
</organism>
<proteinExistence type="inferred from homology"/>
<dbReference type="SUPFAM" id="SSF47203">
    <property type="entry name" value="Acyl-CoA dehydrogenase C-terminal domain-like"/>
    <property type="match status" value="1"/>
</dbReference>
<dbReference type="Proteomes" id="UP001500994">
    <property type="component" value="Unassembled WGS sequence"/>
</dbReference>
<dbReference type="Gene3D" id="2.40.110.10">
    <property type="entry name" value="Butyryl-CoA Dehydrogenase, subunit A, domain 2"/>
    <property type="match status" value="1"/>
</dbReference>
<dbReference type="InterPro" id="IPR013786">
    <property type="entry name" value="AcylCoA_DH/ox_N"/>
</dbReference>
<gene>
    <name evidence="8" type="ORF">GCM10009864_24350</name>
</gene>
<keyword evidence="4" id="KW-0274">FAD</keyword>
<feature type="domain" description="Acyl-CoA dehydrogenase/oxidase N-terminal" evidence="7">
    <location>
        <begin position="6"/>
        <end position="117"/>
    </location>
</feature>
<protein>
    <submittedName>
        <fullName evidence="8">Acyl-CoA dehydrogenase family protein</fullName>
    </submittedName>
</protein>
<evidence type="ECO:0000256" key="4">
    <source>
        <dbReference type="ARBA" id="ARBA00022827"/>
    </source>
</evidence>
<dbReference type="CDD" id="cd00567">
    <property type="entry name" value="ACAD"/>
    <property type="match status" value="1"/>
</dbReference>
<evidence type="ECO:0000256" key="5">
    <source>
        <dbReference type="ARBA" id="ARBA00023002"/>
    </source>
</evidence>
<keyword evidence="3" id="KW-0285">Flavoprotein</keyword>
<evidence type="ECO:0000259" key="6">
    <source>
        <dbReference type="Pfam" id="PF00441"/>
    </source>
</evidence>
<keyword evidence="5" id="KW-0560">Oxidoreductase</keyword>
<sequence length="372" mass="39169">MDLTATEDQRRIRAAATDLLTNRHATADARAVRNTPLGHSSALWEEMTELGWPALALPEEHGGLGGDFTDLWLLCEELGRHRTPSPLLTTVACAALPLARHGNPSQCAQWLSAVAKGRILTYARAAPHGHWDAAGSDITATPSGEGFRLDGTALFVPYAQAADALVVMARTDDRAGLTALLVETTTPGLGRHRLDVVGTTPEYRVDFTDAAVPASQVIGEVGDGGAVAETVATLGAAATCAEMAGAAQGVLDMTVEHARTRTQFGRPIGSFQAVQQHCADMAVHVLTTRLLAYDAAWRLSHGLPAALEVSLAKACASEQYQEVCALAHQVHGAIGFTAEHDLHLFTRHATATALAFGDADHHTSHVATALGL</sequence>
<keyword evidence="9" id="KW-1185">Reference proteome</keyword>
<evidence type="ECO:0000313" key="8">
    <source>
        <dbReference type="EMBL" id="GAA2657234.1"/>
    </source>
</evidence>
<evidence type="ECO:0000256" key="3">
    <source>
        <dbReference type="ARBA" id="ARBA00022630"/>
    </source>
</evidence>
<name>A0ABN3RP41_9ACTN</name>
<dbReference type="SUPFAM" id="SSF56645">
    <property type="entry name" value="Acyl-CoA dehydrogenase NM domain-like"/>
    <property type="match status" value="1"/>
</dbReference>
<reference evidence="8 9" key="1">
    <citation type="journal article" date="2019" name="Int. J. Syst. Evol. Microbiol.">
        <title>The Global Catalogue of Microorganisms (GCM) 10K type strain sequencing project: providing services to taxonomists for standard genome sequencing and annotation.</title>
        <authorList>
            <consortium name="The Broad Institute Genomics Platform"/>
            <consortium name="The Broad Institute Genome Sequencing Center for Infectious Disease"/>
            <person name="Wu L."/>
            <person name="Ma J."/>
        </authorList>
    </citation>
    <scope>NUCLEOTIDE SEQUENCE [LARGE SCALE GENOMIC DNA]</scope>
    <source>
        <strain evidence="8 9">JCM 16374</strain>
    </source>
</reference>